<name>A0A8S4A0E8_9EUPU</name>
<dbReference type="SUPFAM" id="SSF52540">
    <property type="entry name" value="P-loop containing nucleoside triphosphate hydrolases"/>
    <property type="match status" value="1"/>
</dbReference>
<feature type="domain" description="Sulfotransferase" evidence="4">
    <location>
        <begin position="172"/>
        <end position="330"/>
    </location>
</feature>
<proteinExistence type="inferred from homology"/>
<comment type="similarity">
    <text evidence="1">Belongs to the sulfotransferase 1 family.</text>
</comment>
<keyword evidence="2" id="KW-0808">Transferase</keyword>
<evidence type="ECO:0000256" key="2">
    <source>
        <dbReference type="ARBA" id="ARBA00022679"/>
    </source>
</evidence>
<protein>
    <recommendedName>
        <fullName evidence="4">Sulfotransferase domain-containing protein</fullName>
    </recommendedName>
</protein>
<dbReference type="InterPro" id="IPR027417">
    <property type="entry name" value="P-loop_NTPase"/>
</dbReference>
<dbReference type="InterPro" id="IPR000863">
    <property type="entry name" value="Sulfotransferase_dom"/>
</dbReference>
<dbReference type="OrthoDB" id="205623at2759"/>
<dbReference type="AlphaFoldDB" id="A0A8S4A0E8"/>
<organism evidence="5 6">
    <name type="scientific">Candidula unifasciata</name>
    <dbReference type="NCBI Taxonomy" id="100452"/>
    <lineage>
        <taxon>Eukaryota</taxon>
        <taxon>Metazoa</taxon>
        <taxon>Spiralia</taxon>
        <taxon>Lophotrochozoa</taxon>
        <taxon>Mollusca</taxon>
        <taxon>Gastropoda</taxon>
        <taxon>Heterobranchia</taxon>
        <taxon>Euthyneura</taxon>
        <taxon>Panpulmonata</taxon>
        <taxon>Eupulmonata</taxon>
        <taxon>Stylommatophora</taxon>
        <taxon>Helicina</taxon>
        <taxon>Helicoidea</taxon>
        <taxon>Geomitridae</taxon>
        <taxon>Candidula</taxon>
    </lineage>
</organism>
<dbReference type="Gene3D" id="3.40.50.300">
    <property type="entry name" value="P-loop containing nucleotide triphosphate hydrolases"/>
    <property type="match status" value="1"/>
</dbReference>
<evidence type="ECO:0000259" key="4">
    <source>
        <dbReference type="Pfam" id="PF00685"/>
    </source>
</evidence>
<comment type="caution">
    <text evidence="5">The sequence shown here is derived from an EMBL/GenBank/DDBJ whole genome shotgun (WGS) entry which is preliminary data.</text>
</comment>
<evidence type="ECO:0000256" key="1">
    <source>
        <dbReference type="ARBA" id="ARBA00005771"/>
    </source>
</evidence>
<evidence type="ECO:0000256" key="3">
    <source>
        <dbReference type="SAM" id="Phobius"/>
    </source>
</evidence>
<sequence length="375" mass="43790">MACLSHFTKCFCCNKLSTKSMWKANVVLETKCLKSTKTYNRLYTFFTKPVFQIQCRNVGLQKSSNTIIRYNNVSKIFSSSSQGGTHKFHPNQESRRQKLLLLTYLSGFIGTCLLGAVGFRQYSAFVRRAQGIEDLRVREYGRRPRLFRYRGYVLPEFAINDLKAIHTFDIRDDDIWVVSFPKAGTTWLQEIVYLIVNDANFEAASQATIDERFPYFEFVYPGKKAISQMPSPRLIKSHLPLSLLPNQITQKKPKIIYIARNPKDTVVSYYSFLAKFLTDIDISFSGTFEDFCQLFVEDLVYCGPWWKHVKEAWDRRDDENILVLFYEDLQSLKHCSFDSMKNNKSVNFDWLKDGLIKKKYFLNNLLPDINKKVLL</sequence>
<dbReference type="EMBL" id="CAJHNH020006501">
    <property type="protein sequence ID" value="CAG5133812.1"/>
    <property type="molecule type" value="Genomic_DNA"/>
</dbReference>
<keyword evidence="3" id="KW-1133">Transmembrane helix</keyword>
<accession>A0A8S4A0E8</accession>
<dbReference type="PANTHER" id="PTHR11783">
    <property type="entry name" value="SULFOTRANSFERASE SULT"/>
    <property type="match status" value="1"/>
</dbReference>
<evidence type="ECO:0000313" key="6">
    <source>
        <dbReference type="Proteomes" id="UP000678393"/>
    </source>
</evidence>
<feature type="transmembrane region" description="Helical" evidence="3">
    <location>
        <begin position="99"/>
        <end position="119"/>
    </location>
</feature>
<dbReference type="GO" id="GO:0008146">
    <property type="term" value="F:sulfotransferase activity"/>
    <property type="evidence" value="ECO:0007669"/>
    <property type="project" value="InterPro"/>
</dbReference>
<reference evidence="5" key="1">
    <citation type="submission" date="2021-04" db="EMBL/GenBank/DDBJ databases">
        <authorList>
            <consortium name="Molecular Ecology Group"/>
        </authorList>
    </citation>
    <scope>NUCLEOTIDE SEQUENCE</scope>
</reference>
<dbReference type="Proteomes" id="UP000678393">
    <property type="component" value="Unassembled WGS sequence"/>
</dbReference>
<keyword evidence="6" id="KW-1185">Reference proteome</keyword>
<gene>
    <name evidence="5" type="ORF">CUNI_LOCUS19370</name>
</gene>
<keyword evidence="3" id="KW-0812">Transmembrane</keyword>
<dbReference type="Pfam" id="PF00685">
    <property type="entry name" value="Sulfotransfer_1"/>
    <property type="match status" value="1"/>
</dbReference>
<evidence type="ECO:0000313" key="5">
    <source>
        <dbReference type="EMBL" id="CAG5133812.1"/>
    </source>
</evidence>
<keyword evidence="3" id="KW-0472">Membrane</keyword>